<evidence type="ECO:0000256" key="1">
    <source>
        <dbReference type="SAM" id="SignalP"/>
    </source>
</evidence>
<dbReference type="InterPro" id="IPR036682">
    <property type="entry name" value="OS_D_A10/PebIII_sf"/>
</dbReference>
<dbReference type="EMBL" id="KM365203">
    <property type="protein sequence ID" value="AIX97838.1"/>
    <property type="molecule type" value="mRNA"/>
</dbReference>
<proteinExistence type="evidence at transcript level"/>
<dbReference type="AlphaFoldDB" id="A0A0A1CNN3"/>
<reference evidence="2" key="1">
    <citation type="submission" date="2014-08" db="EMBL/GenBank/DDBJ databases">
        <title>Putative chemosensory protein genes in Cnaphalocrocis medinalis.</title>
        <authorList>
            <person name="Liu S."/>
        </authorList>
    </citation>
    <scope>NUCLEOTIDE SEQUENCE</scope>
    <source>
        <strain evidence="2">HF</strain>
    </source>
</reference>
<protein>
    <submittedName>
        <fullName evidence="2">Chemosensory protein</fullName>
    </submittedName>
</protein>
<accession>A0A0A1CNN3</accession>
<evidence type="ECO:0000313" key="2">
    <source>
        <dbReference type="EMBL" id="AIX97838.1"/>
    </source>
</evidence>
<dbReference type="Gene3D" id="1.10.2080.10">
    <property type="entry name" value="Insect odorant-binding protein A10/Ejaculatory bulb-specific protein 3"/>
    <property type="match status" value="1"/>
</dbReference>
<dbReference type="PANTHER" id="PTHR11257">
    <property type="entry name" value="CHEMOSENSORY PROTEIN-RELATED"/>
    <property type="match status" value="1"/>
</dbReference>
<gene>
    <name evidence="2" type="primary">CSP19</name>
</gene>
<feature type="chain" id="PRO_5001973032" evidence="1">
    <location>
        <begin position="17"/>
        <end position="117"/>
    </location>
</feature>
<organism evidence="2">
    <name type="scientific">Cnaphalocrocis medinalis</name>
    <name type="common">Rice leaffolder moth</name>
    <dbReference type="NCBI Taxonomy" id="437488"/>
    <lineage>
        <taxon>Eukaryota</taxon>
        <taxon>Metazoa</taxon>
        <taxon>Ecdysozoa</taxon>
        <taxon>Arthropoda</taxon>
        <taxon>Hexapoda</taxon>
        <taxon>Insecta</taxon>
        <taxon>Pterygota</taxon>
        <taxon>Neoptera</taxon>
        <taxon>Endopterygota</taxon>
        <taxon>Lepidoptera</taxon>
        <taxon>Glossata</taxon>
        <taxon>Ditrysia</taxon>
        <taxon>Pyraloidea</taxon>
        <taxon>Crambidae</taxon>
        <taxon>Pyraustinae</taxon>
        <taxon>Cnaphalocrocis</taxon>
    </lineage>
</organism>
<name>A0A0A1CNN3_CNAME</name>
<feature type="signal peptide" evidence="1">
    <location>
        <begin position="1"/>
        <end position="16"/>
    </location>
</feature>
<dbReference type="Pfam" id="PF03392">
    <property type="entry name" value="OS-D"/>
    <property type="match status" value="1"/>
</dbReference>
<sequence>MLYLTVLLVLVGQCYAKLHNYENFDLESFLSNEAKAKAFLGCVSDDSKCGSQGDLEMKNDIVEMMMTSCAGCTEKEKEKYKEGLAVLQKSVGDPQTAMFNQFANLFLWGTDPEGKNQ</sequence>
<dbReference type="SUPFAM" id="SSF100910">
    <property type="entry name" value="Chemosensory protein Csp2"/>
    <property type="match status" value="1"/>
</dbReference>
<keyword evidence="1" id="KW-0732">Signal</keyword>
<dbReference type="InterPro" id="IPR005055">
    <property type="entry name" value="A10/PebIII"/>
</dbReference>
<dbReference type="PANTHER" id="PTHR11257:SF12">
    <property type="entry name" value="EJACULATORY BULB-SPECIFIC PROTEIN 3-RELATED"/>
    <property type="match status" value="1"/>
</dbReference>